<protein>
    <submittedName>
        <fullName evidence="1">Uncharacterized protein</fullName>
    </submittedName>
</protein>
<reference evidence="1 2" key="1">
    <citation type="submission" date="2018-08" db="EMBL/GenBank/DDBJ databases">
        <title>A genome reference for cultivated species of the human gut microbiota.</title>
        <authorList>
            <person name="Zou Y."/>
            <person name="Xue W."/>
            <person name="Luo G."/>
        </authorList>
    </citation>
    <scope>NUCLEOTIDE SEQUENCE [LARGE SCALE GENOMIC DNA]</scope>
    <source>
        <strain evidence="1 2">AF14-6AC</strain>
    </source>
</reference>
<dbReference type="EMBL" id="QRYW01000001">
    <property type="protein sequence ID" value="RGV30619.1"/>
    <property type="molecule type" value="Genomic_DNA"/>
</dbReference>
<organism evidence="1 2">
    <name type="scientific">Odoribacter splanchnicus</name>
    <dbReference type="NCBI Taxonomy" id="28118"/>
    <lineage>
        <taxon>Bacteria</taxon>
        <taxon>Pseudomonadati</taxon>
        <taxon>Bacteroidota</taxon>
        <taxon>Bacteroidia</taxon>
        <taxon>Bacteroidales</taxon>
        <taxon>Odoribacteraceae</taxon>
        <taxon>Odoribacter</taxon>
    </lineage>
</organism>
<evidence type="ECO:0000313" key="1">
    <source>
        <dbReference type="EMBL" id="RGV30619.1"/>
    </source>
</evidence>
<comment type="caution">
    <text evidence="1">The sequence shown here is derived from an EMBL/GenBank/DDBJ whole genome shotgun (WGS) entry which is preliminary data.</text>
</comment>
<gene>
    <name evidence="1" type="ORF">DWW24_00685</name>
</gene>
<name>A0A412WTT1_9BACT</name>
<proteinExistence type="predicted"/>
<dbReference type="Proteomes" id="UP000283426">
    <property type="component" value="Unassembled WGS sequence"/>
</dbReference>
<sequence>MTPGEMGWTMPIASNGKIWINPALCFADLFAYDQIKHYKKPAIRLCGSGGQLHWTLAYGAKQTGSWFWRNYYFLQIDNGAKVGVPGDKKNGGNYTKVDWWNPWLMVWD</sequence>
<evidence type="ECO:0000313" key="2">
    <source>
        <dbReference type="Proteomes" id="UP000283426"/>
    </source>
</evidence>
<dbReference type="AlphaFoldDB" id="A0A412WTT1"/>
<accession>A0A412WTT1</accession>